<dbReference type="AlphaFoldDB" id="A0A1T5GHF7"/>
<keyword evidence="3" id="KW-1185">Reference proteome</keyword>
<name>A0A1T5GHF7_9FLAO</name>
<dbReference type="InterPro" id="IPR021255">
    <property type="entry name" value="DUF2807"/>
</dbReference>
<dbReference type="STRING" id="619805.SAMN05660477_02834"/>
<evidence type="ECO:0000313" key="3">
    <source>
        <dbReference type="Proteomes" id="UP000191112"/>
    </source>
</evidence>
<sequence>MKKFALISRKKANLKLQILRMKNLVYLLLTVTLFSCGNISPKGDIEAKDVELAEFSKLDAKGKFRLFYVESPHNFVAVETTPNLFNNLEIGVENKILTIKEKRPTEKAGFYNLTIYGKHPFDDVKLADSVELNISSQMKVNDFKLTLKDQSKFIGGVISSKTWLNMTQKSRANLLGKTDQAYVKIADTASIISPYWFINSLELDSKNGNYTEVNVDEEIKGTITNTGKLVYYGNPSKKIKVEEKATMQQKNLN</sequence>
<accession>A0A1T5GHF7</accession>
<dbReference type="EMBL" id="FUYZ01000012">
    <property type="protein sequence ID" value="SKC07872.1"/>
    <property type="molecule type" value="Genomic_DNA"/>
</dbReference>
<dbReference type="Proteomes" id="UP000191112">
    <property type="component" value="Unassembled WGS sequence"/>
</dbReference>
<reference evidence="2 3" key="1">
    <citation type="submission" date="2017-02" db="EMBL/GenBank/DDBJ databases">
        <authorList>
            <person name="Peterson S.W."/>
        </authorList>
    </citation>
    <scope>NUCLEOTIDE SEQUENCE [LARGE SCALE GENOMIC DNA]</scope>
    <source>
        <strain evidence="2 3">DSM 22323</strain>
    </source>
</reference>
<protein>
    <submittedName>
        <fullName evidence="2">Putative auto-transporter adhesin, head GIN domain</fullName>
    </submittedName>
</protein>
<evidence type="ECO:0000313" key="2">
    <source>
        <dbReference type="EMBL" id="SKC07872.1"/>
    </source>
</evidence>
<organism evidence="2 3">
    <name type="scientific">Soonwooa buanensis</name>
    <dbReference type="NCBI Taxonomy" id="619805"/>
    <lineage>
        <taxon>Bacteria</taxon>
        <taxon>Pseudomonadati</taxon>
        <taxon>Bacteroidota</taxon>
        <taxon>Flavobacteriia</taxon>
        <taxon>Flavobacteriales</taxon>
        <taxon>Weeksellaceae</taxon>
        <taxon>Chryseobacterium group</taxon>
        <taxon>Soonwooa</taxon>
    </lineage>
</organism>
<evidence type="ECO:0000259" key="1">
    <source>
        <dbReference type="Pfam" id="PF10988"/>
    </source>
</evidence>
<feature type="domain" description="Putative auto-transporter adhesin head GIN" evidence="1">
    <location>
        <begin position="54"/>
        <end position="235"/>
    </location>
</feature>
<gene>
    <name evidence="2" type="ORF">SAMN05660477_02834</name>
</gene>
<dbReference type="Gene3D" id="2.160.20.120">
    <property type="match status" value="1"/>
</dbReference>
<proteinExistence type="predicted"/>
<dbReference type="Pfam" id="PF10988">
    <property type="entry name" value="DUF2807"/>
    <property type="match status" value="1"/>
</dbReference>